<evidence type="ECO:0000256" key="1">
    <source>
        <dbReference type="SAM" id="MobiDB-lite"/>
    </source>
</evidence>
<proteinExistence type="predicted"/>
<reference evidence="2 3" key="1">
    <citation type="submission" date="2018-01" db="EMBL/GenBank/DDBJ databases">
        <authorList>
            <person name="Gaut B.S."/>
            <person name="Morton B.R."/>
            <person name="Clegg M.T."/>
            <person name="Duvall M.R."/>
        </authorList>
    </citation>
    <scope>NUCLEOTIDE SEQUENCE [LARGE SCALE GENOMIC DNA]</scope>
    <source>
        <strain evidence="2">Cupriavidus taiwanensis LMG 19425</strain>
        <plasmid evidence="3">Plasmid iii</plasmid>
    </source>
</reference>
<dbReference type="EMBL" id="LT991978">
    <property type="protein sequence ID" value="SPK77346.1"/>
    <property type="molecule type" value="Genomic_DNA"/>
</dbReference>
<protein>
    <submittedName>
        <fullName evidence="2">Uncharacterized protein</fullName>
    </submittedName>
</protein>
<name>A0A375IRP1_9BURK</name>
<dbReference type="AlphaFoldDB" id="A0A375IRP1"/>
<feature type="region of interest" description="Disordered" evidence="1">
    <location>
        <begin position="1"/>
        <end position="31"/>
    </location>
</feature>
<feature type="region of interest" description="Disordered" evidence="1">
    <location>
        <begin position="54"/>
        <end position="81"/>
    </location>
</feature>
<gene>
    <name evidence="2" type="ORF">CT19425_P30195</name>
</gene>
<keyword evidence="2" id="KW-0614">Plasmid</keyword>
<organism evidence="2 3">
    <name type="scientific">Cupriavidus taiwanensis</name>
    <dbReference type="NCBI Taxonomy" id="164546"/>
    <lineage>
        <taxon>Bacteria</taxon>
        <taxon>Pseudomonadati</taxon>
        <taxon>Pseudomonadota</taxon>
        <taxon>Betaproteobacteria</taxon>
        <taxon>Burkholderiales</taxon>
        <taxon>Burkholderiaceae</taxon>
        <taxon>Cupriavidus</taxon>
    </lineage>
</organism>
<geneLocation type="plasmid" evidence="2">
    <name>III</name>
</geneLocation>
<accession>A0A375IRP1</accession>
<sequence length="81" mass="8777">MVKNSAQKQGLIANRGQLRAEKRVGTSPHPTAASLFASRCFGRVAMEKRIRAAPMNSSEDVDPPGFMTRTVADSAYPDDLV</sequence>
<evidence type="ECO:0000313" key="3">
    <source>
        <dbReference type="Proteomes" id="UP000255505"/>
    </source>
</evidence>
<dbReference type="Proteomes" id="UP000255505">
    <property type="component" value="Plasmid III"/>
</dbReference>
<evidence type="ECO:0000313" key="2">
    <source>
        <dbReference type="EMBL" id="SPK77346.1"/>
    </source>
</evidence>